<feature type="compositionally biased region" description="Low complexity" evidence="6">
    <location>
        <begin position="537"/>
        <end position="570"/>
    </location>
</feature>
<dbReference type="EMBL" id="QHKS01000030">
    <property type="protein sequence ID" value="RDJ98788.1"/>
    <property type="molecule type" value="Genomic_DNA"/>
</dbReference>
<gene>
    <name evidence="9" type="ORF">DLM46_32160</name>
</gene>
<keyword evidence="2" id="KW-0488">Methylation</keyword>
<organism evidence="9 10">
    <name type="scientific">Paraburkholderia lacunae</name>
    <dbReference type="NCBI Taxonomy" id="2211104"/>
    <lineage>
        <taxon>Bacteria</taxon>
        <taxon>Pseudomonadati</taxon>
        <taxon>Pseudomonadota</taxon>
        <taxon>Betaproteobacteria</taxon>
        <taxon>Burkholderiales</taxon>
        <taxon>Burkholderiaceae</taxon>
        <taxon>Paraburkholderia</taxon>
    </lineage>
</organism>
<dbReference type="GO" id="GO:0004888">
    <property type="term" value="F:transmembrane signaling receptor activity"/>
    <property type="evidence" value="ECO:0007669"/>
    <property type="project" value="InterPro"/>
</dbReference>
<sequence length="578" mass="61309">MPSLKNLRVLTQLMLGFSAVIALLIGLGALSLFEVSAENNHVAQLRDNWLPSVRSSLQMQSGLRAIRLAEFRAASSLTPAQAQEAETRIEAGFADYRRPAAEYEKLITEPEEKAAYADIQRLMPQYLDLDQQLRALVKESKQADAIDLLRGQLGEIRGAMEKDIKTIVDVNVAGAAREGEAADRAYSHAVALVVGLIVIATVIALALALVIARGLARQLGGEPCDAAALASDIADGNLLTVVRLKAGDRGSLMFSLGAMKDQLTRIVRGIQTSSESISVAAGEIAQGNTDLSQRTEEQAASLEETASSMEELTSTVRHNANNARQATTLASAASGIARRGGEVVGRVVDTMQEISGSSAKMSEIINVIEGIAFQTNILALNAAVEAARAGEQGRGFAVVAGEVRTLAQRSATAAKEIKDLISESVNRVDAGSKLVEEAGTTISEIVESVKRVTDIVGEISSASEEQSAGIEQVNQAVSQMDQVTQQNAALVEEAAAATQSMSQQARELREAVAVFRIEDTGPSASRMVAPRNESRRPAPTVRTPPRATSTKTRTTPAMTADRDAAAATDTGAEHWQTF</sequence>
<evidence type="ECO:0000256" key="6">
    <source>
        <dbReference type="SAM" id="MobiDB-lite"/>
    </source>
</evidence>
<dbReference type="GO" id="GO:0005886">
    <property type="term" value="C:plasma membrane"/>
    <property type="evidence" value="ECO:0007669"/>
    <property type="project" value="TreeGrafter"/>
</dbReference>
<comment type="caution">
    <text evidence="9">The sequence shown here is derived from an EMBL/GenBank/DDBJ whole genome shotgun (WGS) entry which is preliminary data.</text>
</comment>
<evidence type="ECO:0000256" key="4">
    <source>
        <dbReference type="PROSITE-ProRule" id="PRU00284"/>
    </source>
</evidence>
<dbReference type="Gene3D" id="1.10.287.950">
    <property type="entry name" value="Methyl-accepting chemotaxis protein"/>
    <property type="match status" value="1"/>
</dbReference>
<dbReference type="PRINTS" id="PR00260">
    <property type="entry name" value="CHEMTRNSDUCR"/>
</dbReference>
<dbReference type="PANTHER" id="PTHR43531:SF14">
    <property type="entry name" value="METHYL-ACCEPTING CHEMOTAXIS PROTEIN I-RELATED"/>
    <property type="match status" value="1"/>
</dbReference>
<evidence type="ECO:0000256" key="5">
    <source>
        <dbReference type="SAM" id="Coils"/>
    </source>
</evidence>
<reference evidence="10" key="1">
    <citation type="submission" date="2018-05" db="EMBL/GenBank/DDBJ databases">
        <authorList>
            <person name="Feng T."/>
        </authorList>
    </citation>
    <scope>NUCLEOTIDE SEQUENCE [LARGE SCALE GENOMIC DNA]</scope>
    <source>
        <strain evidence="10">S27</strain>
    </source>
</reference>
<keyword evidence="10" id="KW-1185">Reference proteome</keyword>
<dbReference type="SUPFAM" id="SSF58104">
    <property type="entry name" value="Methyl-accepting chemotaxis protein (MCP) signaling domain"/>
    <property type="match status" value="1"/>
</dbReference>
<dbReference type="Pfam" id="PF12729">
    <property type="entry name" value="4HB_MCP_1"/>
    <property type="match status" value="1"/>
</dbReference>
<dbReference type="GO" id="GO:0006935">
    <property type="term" value="P:chemotaxis"/>
    <property type="evidence" value="ECO:0007669"/>
    <property type="project" value="InterPro"/>
</dbReference>
<feature type="region of interest" description="Disordered" evidence="6">
    <location>
        <begin position="523"/>
        <end position="578"/>
    </location>
</feature>
<comment type="similarity">
    <text evidence="3">Belongs to the methyl-accepting chemotaxis (MCP) protein family.</text>
</comment>
<protein>
    <submittedName>
        <fullName evidence="9">Chemotaxis protein</fullName>
    </submittedName>
</protein>
<dbReference type="InterPro" id="IPR004090">
    <property type="entry name" value="Chemotax_Me-accpt_rcpt"/>
</dbReference>
<feature type="transmembrane region" description="Helical" evidence="7">
    <location>
        <begin position="189"/>
        <end position="212"/>
    </location>
</feature>
<keyword evidence="5" id="KW-0175">Coiled coil</keyword>
<evidence type="ECO:0000256" key="7">
    <source>
        <dbReference type="SAM" id="Phobius"/>
    </source>
</evidence>
<dbReference type="AlphaFoldDB" id="A0A370MZI4"/>
<keyword evidence="4" id="KW-0807">Transducer</keyword>
<name>A0A370MZI4_9BURK</name>
<keyword evidence="7" id="KW-1133">Transmembrane helix</keyword>
<dbReference type="InterPro" id="IPR051310">
    <property type="entry name" value="MCP_chemotaxis"/>
</dbReference>
<dbReference type="CDD" id="cd19411">
    <property type="entry name" value="MCP2201-like_sensor"/>
    <property type="match status" value="1"/>
</dbReference>
<dbReference type="InterPro" id="IPR047347">
    <property type="entry name" value="YvaQ-like_sensor"/>
</dbReference>
<dbReference type="PANTHER" id="PTHR43531">
    <property type="entry name" value="PROTEIN ICFG"/>
    <property type="match status" value="1"/>
</dbReference>
<dbReference type="GO" id="GO:0007165">
    <property type="term" value="P:signal transduction"/>
    <property type="evidence" value="ECO:0007669"/>
    <property type="project" value="UniProtKB-KW"/>
</dbReference>
<keyword evidence="7" id="KW-0472">Membrane</keyword>
<dbReference type="CDD" id="cd11386">
    <property type="entry name" value="MCP_signal"/>
    <property type="match status" value="1"/>
</dbReference>
<proteinExistence type="inferred from homology"/>
<dbReference type="PROSITE" id="PS50111">
    <property type="entry name" value="CHEMOTAXIS_TRANSDUC_2"/>
    <property type="match status" value="1"/>
</dbReference>
<dbReference type="FunFam" id="1.10.287.950:FF:000001">
    <property type="entry name" value="Methyl-accepting chemotaxis sensory transducer"/>
    <property type="match status" value="1"/>
</dbReference>
<evidence type="ECO:0000256" key="3">
    <source>
        <dbReference type="ARBA" id="ARBA00029447"/>
    </source>
</evidence>
<dbReference type="InterPro" id="IPR004089">
    <property type="entry name" value="MCPsignal_dom"/>
</dbReference>
<dbReference type="OrthoDB" id="9177860at2"/>
<dbReference type="SMART" id="SM00283">
    <property type="entry name" value="MA"/>
    <property type="match status" value="1"/>
</dbReference>
<evidence type="ECO:0000259" key="8">
    <source>
        <dbReference type="PROSITE" id="PS50111"/>
    </source>
</evidence>
<feature type="domain" description="Methyl-accepting transducer" evidence="8">
    <location>
        <begin position="273"/>
        <end position="502"/>
    </location>
</feature>
<dbReference type="Pfam" id="PF00015">
    <property type="entry name" value="MCPsignal"/>
    <property type="match status" value="1"/>
</dbReference>
<dbReference type="InterPro" id="IPR024478">
    <property type="entry name" value="HlyB_4HB_MCP"/>
</dbReference>
<feature type="coiled-coil region" evidence="5">
    <location>
        <begin position="473"/>
        <end position="511"/>
    </location>
</feature>
<evidence type="ECO:0000256" key="1">
    <source>
        <dbReference type="ARBA" id="ARBA00004370"/>
    </source>
</evidence>
<accession>A0A370MZI4</accession>
<dbReference type="Proteomes" id="UP000254875">
    <property type="component" value="Unassembled WGS sequence"/>
</dbReference>
<evidence type="ECO:0000313" key="10">
    <source>
        <dbReference type="Proteomes" id="UP000254875"/>
    </source>
</evidence>
<keyword evidence="7" id="KW-0812">Transmembrane</keyword>
<evidence type="ECO:0000313" key="9">
    <source>
        <dbReference type="EMBL" id="RDJ98788.1"/>
    </source>
</evidence>
<evidence type="ECO:0000256" key="2">
    <source>
        <dbReference type="ARBA" id="ARBA00022481"/>
    </source>
</evidence>
<comment type="subcellular location">
    <subcellularLocation>
        <location evidence="1">Membrane</location>
    </subcellularLocation>
</comment>